<organism evidence="2 3">
    <name type="scientific">Saccharothrix espanaensis (strain ATCC 51144 / DSM 44229 / JCM 9112 / NBRC 15066 / NRRL 15764)</name>
    <dbReference type="NCBI Taxonomy" id="1179773"/>
    <lineage>
        <taxon>Bacteria</taxon>
        <taxon>Bacillati</taxon>
        <taxon>Actinomycetota</taxon>
        <taxon>Actinomycetes</taxon>
        <taxon>Pseudonocardiales</taxon>
        <taxon>Pseudonocardiaceae</taxon>
        <taxon>Saccharothrix</taxon>
    </lineage>
</organism>
<sequence length="727" mass="77607">MSDLDTTTAERALRTAVEAYGLVWHDARGAAIPGAALRDVLLRATEKPRKLVVHGAKVTGEFCLEAGAVAFPVKFEDCEFDEAPNLEQTRFPGLYLVRCRLPGLHGTQLGAETNLVLRDCEVAGTVELTGAAIKGQLWLTGSRLRALGGAALKADGIVVGQDLLFDRGFRAEGRVRMVGARLGGQLICTEAAFRDPGGVALELDGAIVTEDTFWSSGFLAEGVVSVCCAKLEGKLDCSGGTFRNPGRVALSAEGLRVQGDVLFAGGAVEGGANLTGCAVGGRLDLTGGRFSDPGRTALDLARAHVAQNLVCRSGFVAQGLVLLAGAEIGGGLWCEGGHFDNGTDTALDATGVIVHRDVRLGRIPESDSGFHAQGGVVLSGATVAGDFDCTGGDFANPDRVSLVAKGMSVKRDVTMRTGFVAGGSVDLTGTKVDGSLDCGGGVFGNSGRAFCGDHVEVGQSAVFDRARAAGQIRLCGARIANRLTFARTTISGDEKALLLNGAVVGGQLRLVFPTKPAGGIHLCQVRAAYLDDRESRWPDRVKLYEFVYGALPNDGVDVKSRLQWLGRHHKYAPQVYTQLARTYELSGMHDSAKRVLMAAEDARRASRQGVSRRLVIAFDWLLKYTVGYGYRPLWVLYWFFGLLVLGWRLFSHIGESGFHHAKTGESATHQPFLYTLDLLLPVVSLRQRDLWVVEGAALWWSTAFTVLGWVLAICLVTGLGKAFKREL</sequence>
<evidence type="ECO:0000256" key="1">
    <source>
        <dbReference type="SAM" id="Phobius"/>
    </source>
</evidence>
<dbReference type="RefSeq" id="WP_015099983.1">
    <property type="nucleotide sequence ID" value="NC_019673.1"/>
</dbReference>
<proteinExistence type="predicted"/>
<evidence type="ECO:0000313" key="3">
    <source>
        <dbReference type="Proteomes" id="UP000006281"/>
    </source>
</evidence>
<dbReference type="HOGENOM" id="CLU_023173_0_0_11"/>
<name>K0JV53_SACES</name>
<dbReference type="PATRIC" id="fig|1179773.3.peg.2562"/>
<keyword evidence="1" id="KW-1133">Transmembrane helix</keyword>
<dbReference type="Proteomes" id="UP000006281">
    <property type="component" value="Chromosome"/>
</dbReference>
<feature type="transmembrane region" description="Helical" evidence="1">
    <location>
        <begin position="699"/>
        <end position="720"/>
    </location>
</feature>
<keyword evidence="3" id="KW-1185">Reference proteome</keyword>
<dbReference type="OrthoDB" id="5194370at2"/>
<dbReference type="KEGG" id="sesp:BN6_25570"/>
<dbReference type="eggNOG" id="COG3210">
    <property type="taxonomic scope" value="Bacteria"/>
</dbReference>
<accession>K0JV53</accession>
<evidence type="ECO:0000313" key="2">
    <source>
        <dbReference type="EMBL" id="CCH29871.1"/>
    </source>
</evidence>
<dbReference type="STRING" id="1179773.BN6_25570"/>
<dbReference type="AlphaFoldDB" id="K0JV53"/>
<keyword evidence="1" id="KW-0812">Transmembrane</keyword>
<keyword evidence="1" id="KW-0472">Membrane</keyword>
<reference evidence="2 3" key="1">
    <citation type="journal article" date="2012" name="BMC Genomics">
        <title>Complete genome sequence of Saccharothrix espanaensis DSM 44229T and comparison to the other completely sequenced Pseudonocardiaceae.</title>
        <authorList>
            <person name="Strobel T."/>
            <person name="Al-Dilaimi A."/>
            <person name="Blom J."/>
            <person name="Gessner A."/>
            <person name="Kalinowski J."/>
            <person name="Luzhetska M."/>
            <person name="Puhler A."/>
            <person name="Szczepanowski R."/>
            <person name="Bechthold A."/>
            <person name="Ruckert C."/>
        </authorList>
    </citation>
    <scope>NUCLEOTIDE SEQUENCE [LARGE SCALE GENOMIC DNA]</scope>
    <source>
        <strain evidence="3">ATCC 51144 / DSM 44229 / JCM 9112 / NBRC 15066 / NRRL 15764</strain>
    </source>
</reference>
<protein>
    <submittedName>
        <fullName evidence="2">Putative membrane protein</fullName>
    </submittedName>
</protein>
<gene>
    <name evidence="2" type="ordered locus">BN6_25570</name>
</gene>
<dbReference type="EMBL" id="HE804045">
    <property type="protein sequence ID" value="CCH29871.1"/>
    <property type="molecule type" value="Genomic_DNA"/>
</dbReference>
<feature type="transmembrane region" description="Helical" evidence="1">
    <location>
        <begin position="633"/>
        <end position="650"/>
    </location>
</feature>